<evidence type="ECO:0000256" key="1">
    <source>
        <dbReference type="SAM" id="MobiDB-lite"/>
    </source>
</evidence>
<name>A0A9P0KQ56_ACAOB</name>
<sequence>MKATKNSEEYRNRKILKAKPPKTITKTHYQAPTSSQRFPATTRSLNHRAPSRYQQGTNRERSRYYNKTAAHRTPHPLWKSITLVAATVSPKR</sequence>
<proteinExistence type="predicted"/>
<reference evidence="2" key="1">
    <citation type="submission" date="2022-03" db="EMBL/GenBank/DDBJ databases">
        <authorList>
            <person name="Sayadi A."/>
        </authorList>
    </citation>
    <scope>NUCLEOTIDE SEQUENCE</scope>
</reference>
<organism evidence="2 3">
    <name type="scientific">Acanthoscelides obtectus</name>
    <name type="common">Bean weevil</name>
    <name type="synonym">Bruchus obtectus</name>
    <dbReference type="NCBI Taxonomy" id="200917"/>
    <lineage>
        <taxon>Eukaryota</taxon>
        <taxon>Metazoa</taxon>
        <taxon>Ecdysozoa</taxon>
        <taxon>Arthropoda</taxon>
        <taxon>Hexapoda</taxon>
        <taxon>Insecta</taxon>
        <taxon>Pterygota</taxon>
        <taxon>Neoptera</taxon>
        <taxon>Endopterygota</taxon>
        <taxon>Coleoptera</taxon>
        <taxon>Polyphaga</taxon>
        <taxon>Cucujiformia</taxon>
        <taxon>Chrysomeloidea</taxon>
        <taxon>Chrysomelidae</taxon>
        <taxon>Bruchinae</taxon>
        <taxon>Bruchini</taxon>
        <taxon>Acanthoscelides</taxon>
    </lineage>
</organism>
<gene>
    <name evidence="2" type="ORF">ACAOBT_LOCUS13334</name>
</gene>
<protein>
    <submittedName>
        <fullName evidence="2">Uncharacterized protein</fullName>
    </submittedName>
</protein>
<evidence type="ECO:0000313" key="3">
    <source>
        <dbReference type="Proteomes" id="UP001152888"/>
    </source>
</evidence>
<comment type="caution">
    <text evidence="2">The sequence shown here is derived from an EMBL/GenBank/DDBJ whole genome shotgun (WGS) entry which is preliminary data.</text>
</comment>
<dbReference type="EMBL" id="CAKOFQ010006876">
    <property type="protein sequence ID" value="CAH1979172.1"/>
    <property type="molecule type" value="Genomic_DNA"/>
</dbReference>
<feature type="compositionally biased region" description="Polar residues" evidence="1">
    <location>
        <begin position="24"/>
        <end position="44"/>
    </location>
</feature>
<dbReference type="AlphaFoldDB" id="A0A9P0KQ56"/>
<evidence type="ECO:0000313" key="2">
    <source>
        <dbReference type="EMBL" id="CAH1979172.1"/>
    </source>
</evidence>
<dbReference type="OrthoDB" id="5600060at2759"/>
<accession>A0A9P0KQ56</accession>
<feature type="region of interest" description="Disordered" evidence="1">
    <location>
        <begin position="1"/>
        <end position="60"/>
    </location>
</feature>
<keyword evidence="3" id="KW-1185">Reference proteome</keyword>
<feature type="compositionally biased region" description="Basic and acidic residues" evidence="1">
    <location>
        <begin position="1"/>
        <end position="12"/>
    </location>
</feature>
<dbReference type="Proteomes" id="UP001152888">
    <property type="component" value="Unassembled WGS sequence"/>
</dbReference>